<dbReference type="KEGG" id="rbd:ALSL_2059"/>
<dbReference type="SUPFAM" id="SSF53756">
    <property type="entry name" value="UDP-Glycosyltransferase/glycogen phosphorylase"/>
    <property type="match status" value="1"/>
</dbReference>
<dbReference type="GO" id="GO:0005975">
    <property type="term" value="P:carbohydrate metabolic process"/>
    <property type="evidence" value="ECO:0007669"/>
    <property type="project" value="InterPro"/>
</dbReference>
<evidence type="ECO:0000313" key="11">
    <source>
        <dbReference type="Proteomes" id="UP000270530"/>
    </source>
</evidence>
<keyword evidence="6" id="KW-0808">Transferase</keyword>
<dbReference type="NCBIfam" id="TIGR02094">
    <property type="entry name" value="more_P_ylases"/>
    <property type="match status" value="1"/>
</dbReference>
<comment type="function">
    <text evidence="9">Phosphorylase is an important allosteric enzyme in carbohydrate metabolism. Enzymes from different sources differ in their regulatory mechanisms and in their natural substrates. However, all known phosphorylases share catalytic and structural properties.</text>
</comment>
<evidence type="ECO:0000256" key="5">
    <source>
        <dbReference type="ARBA" id="ARBA00022676"/>
    </source>
</evidence>
<name>A0A2Z6E6E3_9GAMM</name>
<reference evidence="11" key="1">
    <citation type="submission" date="2018-04" db="EMBL/GenBank/DDBJ databases">
        <authorList>
            <person name="Watanabe M."/>
            <person name="Kojima H."/>
        </authorList>
    </citation>
    <scope>NUCLEOTIDE SEQUENCE [LARGE SCALE GENOMIC DNA]</scope>
    <source>
        <strain evidence="11">Dysh456</strain>
    </source>
</reference>
<evidence type="ECO:0000256" key="2">
    <source>
        <dbReference type="ARBA" id="ARBA00001933"/>
    </source>
</evidence>
<proteinExistence type="inferred from homology"/>
<gene>
    <name evidence="10" type="ORF">ALSL_2059</name>
</gene>
<dbReference type="InterPro" id="IPR052182">
    <property type="entry name" value="Glycogen/Maltodextrin_Phosph"/>
</dbReference>
<keyword evidence="5" id="KW-0328">Glycosyltransferase</keyword>
<comment type="cofactor">
    <cofactor evidence="2">
        <name>pyridoxal 5'-phosphate</name>
        <dbReference type="ChEBI" id="CHEBI:597326"/>
    </cofactor>
</comment>
<evidence type="ECO:0000256" key="9">
    <source>
        <dbReference type="ARBA" id="ARBA00025174"/>
    </source>
</evidence>
<evidence type="ECO:0000313" key="10">
    <source>
        <dbReference type="EMBL" id="BBD80690.1"/>
    </source>
</evidence>
<dbReference type="GO" id="GO:0008184">
    <property type="term" value="F:glycogen phosphorylase activity"/>
    <property type="evidence" value="ECO:0007669"/>
    <property type="project" value="InterPro"/>
</dbReference>
<protein>
    <recommendedName>
        <fullName evidence="4">glycogen phosphorylase</fullName>
        <ecNumber evidence="4">2.4.1.1</ecNumber>
    </recommendedName>
</protein>
<dbReference type="PANTHER" id="PTHR42655:SF1">
    <property type="entry name" value="GLYCOGEN PHOSPHORYLASE"/>
    <property type="match status" value="1"/>
</dbReference>
<evidence type="ECO:0000256" key="1">
    <source>
        <dbReference type="ARBA" id="ARBA00001275"/>
    </source>
</evidence>
<reference evidence="11" key="2">
    <citation type="submission" date="2018-06" db="EMBL/GenBank/DDBJ databases">
        <title>Genome sequence of Rhodanobacteraceae bacterium strain Dysh456.</title>
        <authorList>
            <person name="Fukui M."/>
        </authorList>
    </citation>
    <scope>NUCLEOTIDE SEQUENCE [LARGE SCALE GENOMIC DNA]</scope>
    <source>
        <strain evidence="11">Dysh456</strain>
    </source>
</reference>
<sequence>MSTLDAFLARTRVAYFSMEIALRAEMHTYSGGLGVLAGDTARSCADLRLPVVFVTLASHEGYLRQEIAADGSQIDHPDPWRVADWATPLDAMVGVAVEGRTVWIRPWLYRLAAADGYEIPVLLLDTRLEHNDPRDRGLTDRLYGGDDAYRLGQEIVLGIGGERLLRALGFEVGIYHLNEGHAALLTAALLKRHPHPLEVPAEGQLRYDTEWVREHCVFTTHTPVEAGHDRFDYAMAMRLLGDFLPEDQLKPLAGEDRLNMTRLALNLSGYVNGVAERHAETARKMFPGYVVRAITNGVHAHSWVHPAFANLFQSLAADWAHEPEELVRADQLTDTELWSAHDAAKQDLIDTVARLGGVKLRMDLPILAFARRITGYKRPDLLFSDLARLRALNARHPFQLVIAGKAHPHDEPGKALVHALHAHLRELAGEIPGAFLPDYGLDLARVMVAGADVWLNTPQPPLEASGTSGMKAALNGVLNLSVLDGWWWEGWIEDVTGWGIGASGPASDHANELYDTLEHKVLPRYYQDRARWLGMMRASISKTAPRFNSQRMMRRYAAEAYLR</sequence>
<dbReference type="EC" id="2.4.1.1" evidence="4"/>
<dbReference type="InterPro" id="IPR035090">
    <property type="entry name" value="Pyridoxal_P_attach_site"/>
</dbReference>
<comment type="similarity">
    <text evidence="3">Belongs to the glycogen phosphorylase family.</text>
</comment>
<comment type="catalytic activity">
    <reaction evidence="1">
        <text>[(1-&gt;4)-alpha-D-glucosyl](n) + phosphate = [(1-&gt;4)-alpha-D-glucosyl](n-1) + alpha-D-glucose 1-phosphate</text>
        <dbReference type="Rhea" id="RHEA:41732"/>
        <dbReference type="Rhea" id="RHEA-COMP:9584"/>
        <dbReference type="Rhea" id="RHEA-COMP:9586"/>
        <dbReference type="ChEBI" id="CHEBI:15444"/>
        <dbReference type="ChEBI" id="CHEBI:43474"/>
        <dbReference type="ChEBI" id="CHEBI:58601"/>
        <dbReference type="EC" id="2.4.1.1"/>
    </reaction>
</comment>
<evidence type="ECO:0000256" key="3">
    <source>
        <dbReference type="ARBA" id="ARBA00006047"/>
    </source>
</evidence>
<dbReference type="InterPro" id="IPR000811">
    <property type="entry name" value="Glyco_trans_35"/>
</dbReference>
<dbReference type="PROSITE" id="PS00102">
    <property type="entry name" value="PHOSPHORYLASE"/>
    <property type="match status" value="1"/>
</dbReference>
<dbReference type="GO" id="GO:0030170">
    <property type="term" value="F:pyridoxal phosphate binding"/>
    <property type="evidence" value="ECO:0007669"/>
    <property type="project" value="InterPro"/>
</dbReference>
<dbReference type="Proteomes" id="UP000270530">
    <property type="component" value="Chromosome"/>
</dbReference>
<evidence type="ECO:0000256" key="6">
    <source>
        <dbReference type="ARBA" id="ARBA00022679"/>
    </source>
</evidence>
<keyword evidence="8" id="KW-0119">Carbohydrate metabolism</keyword>
<evidence type="ECO:0000256" key="7">
    <source>
        <dbReference type="ARBA" id="ARBA00022898"/>
    </source>
</evidence>
<dbReference type="Gene3D" id="3.40.50.2000">
    <property type="entry name" value="Glycogen Phosphorylase B"/>
    <property type="match status" value="3"/>
</dbReference>
<evidence type="ECO:0000256" key="4">
    <source>
        <dbReference type="ARBA" id="ARBA00012591"/>
    </source>
</evidence>
<accession>A0A2Z6E6E3</accession>
<dbReference type="Pfam" id="PF00343">
    <property type="entry name" value="Phosphorylase"/>
    <property type="match status" value="1"/>
</dbReference>
<dbReference type="RefSeq" id="WP_126538852.1">
    <property type="nucleotide sequence ID" value="NZ_AP018560.1"/>
</dbReference>
<organism evidence="10 11">
    <name type="scientific">Aerosticca soli</name>
    <dbReference type="NCBI Taxonomy" id="2010829"/>
    <lineage>
        <taxon>Bacteria</taxon>
        <taxon>Pseudomonadati</taxon>
        <taxon>Pseudomonadota</taxon>
        <taxon>Gammaproteobacteria</taxon>
        <taxon>Lysobacterales</taxon>
        <taxon>Rhodanobacteraceae</taxon>
        <taxon>Aerosticca</taxon>
    </lineage>
</organism>
<dbReference type="PANTHER" id="PTHR42655">
    <property type="entry name" value="GLYCOGEN PHOSPHORYLASE"/>
    <property type="match status" value="1"/>
</dbReference>
<dbReference type="OrthoDB" id="7229284at2"/>
<evidence type="ECO:0000256" key="8">
    <source>
        <dbReference type="ARBA" id="ARBA00023277"/>
    </source>
</evidence>
<dbReference type="InterPro" id="IPR011834">
    <property type="entry name" value="Agluc_phsphrylas"/>
</dbReference>
<dbReference type="AlphaFoldDB" id="A0A2Z6E6E3"/>
<keyword evidence="7" id="KW-0663">Pyridoxal phosphate</keyword>
<keyword evidence="11" id="KW-1185">Reference proteome</keyword>
<dbReference type="EMBL" id="AP018560">
    <property type="protein sequence ID" value="BBD80690.1"/>
    <property type="molecule type" value="Genomic_DNA"/>
</dbReference>